<proteinExistence type="inferred from homology"/>
<organism evidence="13 14">
    <name type="scientific">Pocillopora meandrina</name>
    <dbReference type="NCBI Taxonomy" id="46732"/>
    <lineage>
        <taxon>Eukaryota</taxon>
        <taxon>Metazoa</taxon>
        <taxon>Cnidaria</taxon>
        <taxon>Anthozoa</taxon>
        <taxon>Hexacorallia</taxon>
        <taxon>Scleractinia</taxon>
        <taxon>Astrocoeniina</taxon>
        <taxon>Pocilloporidae</taxon>
        <taxon>Pocillopora</taxon>
    </lineage>
</organism>
<dbReference type="Gene3D" id="3.30.1110.10">
    <property type="match status" value="1"/>
</dbReference>
<dbReference type="AlphaFoldDB" id="A0AAU9XHY4"/>
<dbReference type="Pfam" id="PF00294">
    <property type="entry name" value="PfkB"/>
    <property type="match status" value="1"/>
</dbReference>
<dbReference type="InterPro" id="IPR029056">
    <property type="entry name" value="Ribokinase-like"/>
</dbReference>
<comment type="pathway">
    <text evidence="2">Purine metabolism; AMP biosynthesis via salvage pathway; AMP from adenosine: step 1/1.</text>
</comment>
<keyword evidence="6" id="KW-0660">Purine salvage</keyword>
<dbReference type="FunFam" id="3.40.1190.20:FF:000006">
    <property type="entry name" value="Adenosine kinase 2"/>
    <property type="match status" value="1"/>
</dbReference>
<feature type="active site" description="Proton acceptor" evidence="11">
    <location>
        <position position="299"/>
    </location>
</feature>
<evidence type="ECO:0000256" key="9">
    <source>
        <dbReference type="ARBA" id="ARBA00022840"/>
    </source>
</evidence>
<dbReference type="InterPro" id="IPR011611">
    <property type="entry name" value="PfkB_dom"/>
</dbReference>
<dbReference type="InterPro" id="IPR001805">
    <property type="entry name" value="Adenokinase"/>
</dbReference>
<evidence type="ECO:0000256" key="5">
    <source>
        <dbReference type="ARBA" id="ARBA00022679"/>
    </source>
</evidence>
<name>A0AAU9XHY4_9CNID</name>
<evidence type="ECO:0000256" key="1">
    <source>
        <dbReference type="ARBA" id="ARBA00001946"/>
    </source>
</evidence>
<dbReference type="Proteomes" id="UP001159428">
    <property type="component" value="Unassembled WGS sequence"/>
</dbReference>
<dbReference type="GO" id="GO:0006169">
    <property type="term" value="P:adenosine salvage"/>
    <property type="evidence" value="ECO:0007669"/>
    <property type="project" value="UniProtKB-ARBA"/>
</dbReference>
<dbReference type="EC" id="2.7.1.20" evidence="4"/>
<dbReference type="SUPFAM" id="SSF53613">
    <property type="entry name" value="Ribokinase-like"/>
    <property type="match status" value="1"/>
</dbReference>
<evidence type="ECO:0000256" key="8">
    <source>
        <dbReference type="ARBA" id="ARBA00022777"/>
    </source>
</evidence>
<dbReference type="PANTHER" id="PTHR45769:SF3">
    <property type="entry name" value="ADENOSINE KINASE"/>
    <property type="match status" value="1"/>
</dbReference>
<evidence type="ECO:0000259" key="12">
    <source>
        <dbReference type="Pfam" id="PF00294"/>
    </source>
</evidence>
<dbReference type="Gene3D" id="3.40.1190.20">
    <property type="match status" value="1"/>
</dbReference>
<accession>A0AAU9XHY4</accession>
<evidence type="ECO:0000256" key="10">
    <source>
        <dbReference type="ARBA" id="ARBA00022842"/>
    </source>
</evidence>
<keyword evidence="8" id="KW-0418">Kinase</keyword>
<dbReference type="GO" id="GO:0005524">
    <property type="term" value="F:ATP binding"/>
    <property type="evidence" value="ECO:0007669"/>
    <property type="project" value="UniProtKB-KW"/>
</dbReference>
<keyword evidence="7" id="KW-0547">Nucleotide-binding</keyword>
<comment type="cofactor">
    <cofactor evidence="1">
        <name>Mg(2+)</name>
        <dbReference type="ChEBI" id="CHEBI:18420"/>
    </cofactor>
</comment>
<dbReference type="EMBL" id="CALNXJ010000044">
    <property type="protein sequence ID" value="CAH3148258.1"/>
    <property type="molecule type" value="Genomic_DNA"/>
</dbReference>
<dbReference type="CDD" id="cd01168">
    <property type="entry name" value="adenosine_kinase"/>
    <property type="match status" value="1"/>
</dbReference>
<dbReference type="GO" id="GO:0004001">
    <property type="term" value="F:adenosine kinase activity"/>
    <property type="evidence" value="ECO:0007669"/>
    <property type="project" value="UniProtKB-EC"/>
</dbReference>
<comment type="caution">
    <text evidence="13">The sequence shown here is derived from an EMBL/GenBank/DDBJ whole genome shotgun (WGS) entry which is preliminary data.</text>
</comment>
<evidence type="ECO:0000256" key="2">
    <source>
        <dbReference type="ARBA" id="ARBA00004801"/>
    </source>
</evidence>
<evidence type="ECO:0000256" key="11">
    <source>
        <dbReference type="PIRSR" id="PIRSR601805-1"/>
    </source>
</evidence>
<dbReference type="PROSITE" id="PS00584">
    <property type="entry name" value="PFKB_KINASES_2"/>
    <property type="match status" value="1"/>
</dbReference>
<reference evidence="13 14" key="1">
    <citation type="submission" date="2022-05" db="EMBL/GenBank/DDBJ databases">
        <authorList>
            <consortium name="Genoscope - CEA"/>
            <person name="William W."/>
        </authorList>
    </citation>
    <scope>NUCLEOTIDE SEQUENCE [LARGE SCALE GENOMIC DNA]</scope>
</reference>
<evidence type="ECO:0000256" key="3">
    <source>
        <dbReference type="ARBA" id="ARBA00010688"/>
    </source>
</evidence>
<dbReference type="InterPro" id="IPR002173">
    <property type="entry name" value="Carboh/pur_kinase_PfkB_CS"/>
</dbReference>
<keyword evidence="5" id="KW-0808">Transferase</keyword>
<dbReference type="GO" id="GO:0005829">
    <property type="term" value="C:cytosol"/>
    <property type="evidence" value="ECO:0007669"/>
    <property type="project" value="TreeGrafter"/>
</dbReference>
<feature type="domain" description="Carbohydrate kinase PfkB" evidence="12">
    <location>
        <begin position="27"/>
        <end position="336"/>
    </location>
</feature>
<protein>
    <recommendedName>
        <fullName evidence="4">adenosine kinase</fullName>
        <ecNumber evidence="4">2.7.1.20</ecNumber>
    </recommendedName>
</protein>
<dbReference type="FunFam" id="3.30.1110.10:FF:000001">
    <property type="entry name" value="Adenosine kinase a"/>
    <property type="match status" value="1"/>
</dbReference>
<dbReference type="GO" id="GO:0006144">
    <property type="term" value="P:purine nucleobase metabolic process"/>
    <property type="evidence" value="ECO:0007669"/>
    <property type="project" value="TreeGrafter"/>
</dbReference>
<evidence type="ECO:0000313" key="13">
    <source>
        <dbReference type="EMBL" id="CAH3148258.1"/>
    </source>
</evidence>
<dbReference type="PANTHER" id="PTHR45769">
    <property type="entry name" value="ADENOSINE KINASE"/>
    <property type="match status" value="1"/>
</dbReference>
<comment type="similarity">
    <text evidence="3">Belongs to the carbohydrate kinase PfkB family.</text>
</comment>
<evidence type="ECO:0000256" key="4">
    <source>
        <dbReference type="ARBA" id="ARBA00012119"/>
    </source>
</evidence>
<feature type="non-terminal residue" evidence="13">
    <location>
        <position position="1"/>
    </location>
</feature>
<dbReference type="GO" id="GO:0005634">
    <property type="term" value="C:nucleus"/>
    <property type="evidence" value="ECO:0007669"/>
    <property type="project" value="TreeGrafter"/>
</dbReference>
<keyword evidence="9" id="KW-0067">ATP-binding</keyword>
<dbReference type="PRINTS" id="PR00989">
    <property type="entry name" value="ADENOKINASE"/>
</dbReference>
<keyword evidence="14" id="KW-1185">Reference proteome</keyword>
<sequence>FFYREGVVLALGNPLLDISATVDKDFLDKFGLEANNAILAEEKHLPMYQEMTEKFNAEFIPGGAAQNSIRVTQWLLGKDGKNTSYIGCIGNDDYGKILSEKATGAGVTVNYLVHAKEPTGTCAVCITGKHRSLVANLAAANHYSKTEHLDKPENWAFVEKAEIIYITGFFLTVSPESIVTVGKHAAEKNKIFTMNLSAPFLCQVFKKPMMDALPYVDILFGNETEAGIFAKEQELGTEDLKEIAIKIAALDKVNKDRPRIVVITHGKEPTLVVRDGKVTEYPVIVIKEEDIVDTNGAGDAFVGGFLSQLAQGKPIDECVRCGHYAANHVIQQSGGMKVTIVLICFLLATASPTGERSAKFSHSLSSHARYLTHLTTASDFLFPTIFTVCGSLLALSLVAVHTKSYVWLRNDKVEKNGARLDFSPGPVIPLYVHRVTQERMQSAAKRSVTQVNRLPASSASTVKEATEGDGRELWKKRRQMLREKRKERRAKGPLIDPEVLKRINQEWQLIYGFTNRDLFHIENELENTVAKIRSVYSKKDKAIKFDDSVHVMFVEKENKGRRVKRSRKMEKHATKCDTESHSAAYIQFIV</sequence>
<evidence type="ECO:0000256" key="7">
    <source>
        <dbReference type="ARBA" id="ARBA00022741"/>
    </source>
</evidence>
<evidence type="ECO:0000313" key="14">
    <source>
        <dbReference type="Proteomes" id="UP001159428"/>
    </source>
</evidence>
<gene>
    <name evidence="13" type="ORF">PMEA_00023793</name>
</gene>
<evidence type="ECO:0000256" key="6">
    <source>
        <dbReference type="ARBA" id="ARBA00022726"/>
    </source>
</evidence>
<keyword evidence="10" id="KW-0460">Magnesium</keyword>